<feature type="transmembrane region" description="Helical" evidence="2">
    <location>
        <begin position="557"/>
        <end position="579"/>
    </location>
</feature>
<protein>
    <submittedName>
        <fullName evidence="3">Uncharacterized protein</fullName>
    </submittedName>
</protein>
<comment type="caution">
    <text evidence="3">The sequence shown here is derived from an EMBL/GenBank/DDBJ whole genome shotgun (WGS) entry which is preliminary data.</text>
</comment>
<dbReference type="Pfam" id="PF11374">
    <property type="entry name" value="DUF3176"/>
    <property type="match status" value="1"/>
</dbReference>
<name>A0AA39CKS2_9EURO</name>
<evidence type="ECO:0000313" key="4">
    <source>
        <dbReference type="Proteomes" id="UP001172673"/>
    </source>
</evidence>
<dbReference type="AlphaFoldDB" id="A0AA39CKS2"/>
<keyword evidence="4" id="KW-1185">Reference proteome</keyword>
<keyword evidence="2" id="KW-0812">Transmembrane</keyword>
<feature type="transmembrane region" description="Helical" evidence="2">
    <location>
        <begin position="79"/>
        <end position="97"/>
    </location>
</feature>
<evidence type="ECO:0000313" key="3">
    <source>
        <dbReference type="EMBL" id="KAJ9611536.1"/>
    </source>
</evidence>
<feature type="transmembrane region" description="Helical" evidence="2">
    <location>
        <begin position="109"/>
        <end position="131"/>
    </location>
</feature>
<feature type="region of interest" description="Disordered" evidence="1">
    <location>
        <begin position="23"/>
        <end position="45"/>
    </location>
</feature>
<dbReference type="EMBL" id="JAPDRK010000006">
    <property type="protein sequence ID" value="KAJ9611536.1"/>
    <property type="molecule type" value="Genomic_DNA"/>
</dbReference>
<dbReference type="Proteomes" id="UP001172673">
    <property type="component" value="Unassembled WGS sequence"/>
</dbReference>
<dbReference type="PANTHER" id="PTHR35394">
    <property type="entry name" value="DUF3176 DOMAIN-CONTAINING PROTEIN"/>
    <property type="match status" value="1"/>
</dbReference>
<sequence>MAGVPPTDHFTQHGERQCLVGQHPSVPSLDVRDDTPVSPISESPASDDYHAVRGHYPATAVTEKSRTPPRENAQAKNTTCVLALAALAAIVITLALHEGKTLPKWPSMISINSLIAVFTAILKAAMLLPIAEGLSEMKWMWFATSRPLTDLDRLDLASRGPWGSFLLVFMRPNLLAYLGALVTVVALAIDPFAQQILQYYECMTPLPDSSATIVRTNSYSASGFHTGALEQSLDGVMAAALYQGVLAPPANATASIAFECASGNCTFPATDSVSYISLAMCSSVEDISHSITGNGSQYYYTLPSDLTTHQATMFSIGGEGVGITADAPLFSFEALMINCKGSANKTTGICETGPWAFRAALYPCINTYGDVKVSKSILQEQKLSTTRVPFMGMNGGFYFSLAGEYPSFPGLDCTPTNKIEGNNTVPTSLLPNGVRYINDSVVAGAADTMWFNPACTYEFGLGSVEALTEYLGSSFFGWYSDPYVLQEYAIGPSYTIGRAWLERLYANGTANVSSVSSFMDGLANTMTATMRQRGDAEKSVPATGTVLATTTCIRVRWAWLSLPAALLASTMVFFVAVMVRSRQNTRTGAAQGGRRPWMSSSLPLLWCGLDDETKRRYGVVNDLRTMQERGDRVKVSLGRRFDGGPGEGRWGFQEAQSAGS</sequence>
<dbReference type="InterPro" id="IPR021514">
    <property type="entry name" value="DUF3176"/>
</dbReference>
<keyword evidence="2" id="KW-0472">Membrane</keyword>
<reference evidence="3" key="1">
    <citation type="submission" date="2022-10" db="EMBL/GenBank/DDBJ databases">
        <title>Culturing micro-colonial fungi from biological soil crusts in the Mojave desert and describing Neophaeococcomyces mojavensis, and introducing the new genera and species Taxawa tesnikishii.</title>
        <authorList>
            <person name="Kurbessoian T."/>
            <person name="Stajich J.E."/>
        </authorList>
    </citation>
    <scope>NUCLEOTIDE SEQUENCE</scope>
    <source>
        <strain evidence="3">TK_41</strain>
    </source>
</reference>
<feature type="region of interest" description="Disordered" evidence="1">
    <location>
        <begin position="640"/>
        <end position="660"/>
    </location>
</feature>
<accession>A0AA39CKS2</accession>
<proteinExistence type="predicted"/>
<keyword evidence="2" id="KW-1133">Transmembrane helix</keyword>
<evidence type="ECO:0000256" key="2">
    <source>
        <dbReference type="SAM" id="Phobius"/>
    </source>
</evidence>
<evidence type="ECO:0000256" key="1">
    <source>
        <dbReference type="SAM" id="MobiDB-lite"/>
    </source>
</evidence>
<organism evidence="3 4">
    <name type="scientific">Cladophialophora chaetospira</name>
    <dbReference type="NCBI Taxonomy" id="386627"/>
    <lineage>
        <taxon>Eukaryota</taxon>
        <taxon>Fungi</taxon>
        <taxon>Dikarya</taxon>
        <taxon>Ascomycota</taxon>
        <taxon>Pezizomycotina</taxon>
        <taxon>Eurotiomycetes</taxon>
        <taxon>Chaetothyriomycetidae</taxon>
        <taxon>Chaetothyriales</taxon>
        <taxon>Herpotrichiellaceae</taxon>
        <taxon>Cladophialophora</taxon>
    </lineage>
</organism>
<dbReference type="PANTHER" id="PTHR35394:SF5">
    <property type="entry name" value="DUF3176 DOMAIN-CONTAINING PROTEIN"/>
    <property type="match status" value="1"/>
</dbReference>
<gene>
    <name evidence="3" type="ORF">H2200_004720</name>
</gene>
<feature type="transmembrane region" description="Helical" evidence="2">
    <location>
        <begin position="174"/>
        <end position="193"/>
    </location>
</feature>